<dbReference type="PANTHER" id="PTHR43420">
    <property type="entry name" value="ACETYLTRANSFERASE"/>
    <property type="match status" value="1"/>
</dbReference>
<keyword evidence="3 5" id="KW-0808">Transferase</keyword>
<keyword evidence="2 5" id="KW-0963">Cytoplasm</keyword>
<evidence type="ECO:0000256" key="4">
    <source>
        <dbReference type="ARBA" id="ARBA00023315"/>
    </source>
</evidence>
<dbReference type="InterPro" id="IPR000182">
    <property type="entry name" value="GNAT_dom"/>
</dbReference>
<feature type="active site" description="Proton acceptor" evidence="5">
    <location>
        <position position="104"/>
    </location>
</feature>
<dbReference type="GO" id="GO:0005737">
    <property type="term" value="C:cytoplasm"/>
    <property type="evidence" value="ECO:0007669"/>
    <property type="project" value="UniProtKB-SubCell"/>
</dbReference>
<dbReference type="EC" id="2.3.1.266" evidence="5 6"/>
<dbReference type="eggNOG" id="COG0456">
    <property type="taxonomic scope" value="Bacteria"/>
</dbReference>
<dbReference type="SUPFAM" id="SSF55729">
    <property type="entry name" value="Acyl-CoA N-acyltransferases (Nat)"/>
    <property type="match status" value="1"/>
</dbReference>
<comment type="subcellular location">
    <subcellularLocation>
        <location evidence="5 6">Cytoplasm</location>
    </subcellularLocation>
</comment>
<dbReference type="RefSeq" id="WP_036795958.1">
    <property type="nucleotide sequence ID" value="NZ_JAUZMX010000001.1"/>
</dbReference>
<sequence>MTHKIIPLEAHHTDDVWRIEQAANTFPWAESMIRKQPNRIAANYVLVVDEQVVGYCFGQLVAGEGTLLNIAIDPAQQRKGYGKLLLNGFIDALEAKQAEEIWLEVRESNLGAYKLYEATGFNETNRRVGYYPAVDGREDALIMAYMFMPFG</sequence>
<keyword evidence="4 5" id="KW-0012">Acyltransferase</keyword>
<feature type="binding site" evidence="5">
    <location>
        <begin position="78"/>
        <end position="83"/>
    </location>
    <ligand>
        <name>acetyl-CoA</name>
        <dbReference type="ChEBI" id="CHEBI:57288"/>
    </ligand>
</feature>
<dbReference type="InterPro" id="IPR006464">
    <property type="entry name" value="AcTrfase_RimI/Ard1"/>
</dbReference>
<gene>
    <name evidence="5 7" type="primary">rimI</name>
    <name evidence="7" type="ORF">C9J27_12585</name>
</gene>
<evidence type="ECO:0000313" key="8">
    <source>
        <dbReference type="Proteomes" id="UP000241426"/>
    </source>
</evidence>
<dbReference type="Gene3D" id="3.40.630.30">
    <property type="match status" value="1"/>
</dbReference>
<comment type="function">
    <text evidence="5 6">Acetylates the N-terminal alanine of ribosomal protein bS18.</text>
</comment>
<protein>
    <recommendedName>
        <fullName evidence="5 6">[Ribosomal protein bS18]-alanine N-acetyltransferase</fullName>
        <ecNumber evidence="5 6">2.3.1.266</ecNumber>
    </recommendedName>
</protein>
<dbReference type="AlphaFoldDB" id="A0A0B7JAS5"/>
<dbReference type="Pfam" id="PF00583">
    <property type="entry name" value="Acetyltransf_1"/>
    <property type="match status" value="1"/>
</dbReference>
<proteinExistence type="inferred from homology"/>
<accession>A0A2T3KHC7</accession>
<feature type="binding site" evidence="5">
    <location>
        <position position="109"/>
    </location>
    <ligand>
        <name>acetyl-CoA</name>
        <dbReference type="ChEBI" id="CHEBI:57288"/>
    </ligand>
</feature>
<organism evidence="7 8">
    <name type="scientific">Photobacterium kishitanii</name>
    <dbReference type="NCBI Taxonomy" id="318456"/>
    <lineage>
        <taxon>Bacteria</taxon>
        <taxon>Pseudomonadati</taxon>
        <taxon>Pseudomonadota</taxon>
        <taxon>Gammaproteobacteria</taxon>
        <taxon>Vibrionales</taxon>
        <taxon>Vibrionaceae</taxon>
        <taxon>Photobacterium</taxon>
    </lineage>
</organism>
<dbReference type="InterPro" id="IPR016181">
    <property type="entry name" value="Acyl_CoA_acyltransferase"/>
</dbReference>
<dbReference type="PROSITE" id="PS51186">
    <property type="entry name" value="GNAT"/>
    <property type="match status" value="1"/>
</dbReference>
<dbReference type="NCBIfam" id="TIGR01575">
    <property type="entry name" value="rimI"/>
    <property type="match status" value="1"/>
</dbReference>
<evidence type="ECO:0000256" key="5">
    <source>
        <dbReference type="HAMAP-Rule" id="MF_02210"/>
    </source>
</evidence>
<evidence type="ECO:0000256" key="2">
    <source>
        <dbReference type="ARBA" id="ARBA00022490"/>
    </source>
</evidence>
<feature type="binding site" evidence="5">
    <location>
        <begin position="70"/>
        <end position="72"/>
    </location>
    <ligand>
        <name>acetyl-CoA</name>
        <dbReference type="ChEBI" id="CHEBI:57288"/>
    </ligand>
</feature>
<dbReference type="HAMAP" id="MF_02210">
    <property type="entry name" value="RimI"/>
    <property type="match status" value="1"/>
</dbReference>
<evidence type="ECO:0000256" key="3">
    <source>
        <dbReference type="ARBA" id="ARBA00022679"/>
    </source>
</evidence>
<dbReference type="GeneID" id="29943272"/>
<evidence type="ECO:0000313" key="7">
    <source>
        <dbReference type="EMBL" id="PSU98501.1"/>
    </source>
</evidence>
<accession>A0A0B7JAS5</accession>
<reference evidence="7 8" key="1">
    <citation type="submission" date="2018-01" db="EMBL/GenBank/DDBJ databases">
        <title>Whole genome sequencing of Histamine producing bacteria.</title>
        <authorList>
            <person name="Butler K."/>
        </authorList>
    </citation>
    <scope>NUCLEOTIDE SEQUENCE [LARGE SCALE GENOMIC DNA]</scope>
    <source>
        <strain evidence="7 8">FS-7.2</strain>
    </source>
</reference>
<comment type="caution">
    <text evidence="7">The sequence shown here is derived from an EMBL/GenBank/DDBJ whole genome shotgun (WGS) entry which is preliminary data.</text>
</comment>
<evidence type="ECO:0000256" key="6">
    <source>
        <dbReference type="RuleBase" id="RU363094"/>
    </source>
</evidence>
<comment type="catalytic activity">
    <reaction evidence="5 6">
        <text>N-terminal L-alanyl-[ribosomal protein bS18] + acetyl-CoA = N-terminal N(alpha)-acetyl-L-alanyl-[ribosomal protein bS18] + CoA + H(+)</text>
        <dbReference type="Rhea" id="RHEA:43756"/>
        <dbReference type="Rhea" id="RHEA-COMP:10676"/>
        <dbReference type="Rhea" id="RHEA-COMP:10677"/>
        <dbReference type="ChEBI" id="CHEBI:15378"/>
        <dbReference type="ChEBI" id="CHEBI:57287"/>
        <dbReference type="ChEBI" id="CHEBI:57288"/>
        <dbReference type="ChEBI" id="CHEBI:64718"/>
        <dbReference type="ChEBI" id="CHEBI:83683"/>
        <dbReference type="EC" id="2.3.1.266"/>
    </reaction>
</comment>
<dbReference type="CDD" id="cd04301">
    <property type="entry name" value="NAT_SF"/>
    <property type="match status" value="1"/>
</dbReference>
<dbReference type="PANTHER" id="PTHR43420:SF51">
    <property type="entry name" value="PEPTIDYL-LYSINE N-ACETYLTRANSFERASE YIAC"/>
    <property type="match status" value="1"/>
</dbReference>
<dbReference type="Proteomes" id="UP000241426">
    <property type="component" value="Unassembled WGS sequence"/>
</dbReference>
<feature type="active site" description="Proton donor" evidence="5">
    <location>
        <position position="116"/>
    </location>
</feature>
<dbReference type="GO" id="GO:0008999">
    <property type="term" value="F:protein-N-terminal-alanine acetyltransferase activity"/>
    <property type="evidence" value="ECO:0007669"/>
    <property type="project" value="UniProtKB-UniRule"/>
</dbReference>
<evidence type="ECO:0000256" key="1">
    <source>
        <dbReference type="ARBA" id="ARBA00005395"/>
    </source>
</evidence>
<name>A0A0B7JAS5_9GAMM</name>
<dbReference type="EMBL" id="PYNF01000009">
    <property type="protein sequence ID" value="PSU98501.1"/>
    <property type="molecule type" value="Genomic_DNA"/>
</dbReference>
<dbReference type="InterPro" id="IPR043690">
    <property type="entry name" value="RimI"/>
</dbReference>
<comment type="similarity">
    <text evidence="1 5 6">Belongs to the acetyltransferase family. RimI subfamily.</text>
</comment>
<dbReference type="InterPro" id="IPR050680">
    <property type="entry name" value="YpeA/RimI_acetyltransf"/>
</dbReference>